<reference evidence="2" key="1">
    <citation type="submission" date="2020-05" db="EMBL/GenBank/DDBJ databases">
        <authorList>
            <person name="Chiriac C."/>
            <person name="Salcher M."/>
            <person name="Ghai R."/>
            <person name="Kavagutti S V."/>
        </authorList>
    </citation>
    <scope>NUCLEOTIDE SEQUENCE</scope>
</reference>
<evidence type="ECO:0000313" key="2">
    <source>
        <dbReference type="EMBL" id="CAB5220849.1"/>
    </source>
</evidence>
<gene>
    <name evidence="2" type="ORF">UFOVP244_45</name>
</gene>
<evidence type="ECO:0000256" key="1">
    <source>
        <dbReference type="SAM" id="MobiDB-lite"/>
    </source>
</evidence>
<name>A0A6J7WS48_9CAUD</name>
<dbReference type="EMBL" id="LR798292">
    <property type="protein sequence ID" value="CAB5220849.1"/>
    <property type="molecule type" value="Genomic_DNA"/>
</dbReference>
<proteinExistence type="predicted"/>
<feature type="region of interest" description="Disordered" evidence="1">
    <location>
        <begin position="275"/>
        <end position="322"/>
    </location>
</feature>
<organism evidence="2">
    <name type="scientific">uncultured Caudovirales phage</name>
    <dbReference type="NCBI Taxonomy" id="2100421"/>
    <lineage>
        <taxon>Viruses</taxon>
        <taxon>Duplodnaviria</taxon>
        <taxon>Heunggongvirae</taxon>
        <taxon>Uroviricota</taxon>
        <taxon>Caudoviricetes</taxon>
        <taxon>Peduoviridae</taxon>
        <taxon>Maltschvirus</taxon>
        <taxon>Maltschvirus maltsch</taxon>
    </lineage>
</organism>
<sequence length="322" mass="36209">MSNEALKLAFSPNSPAPDLKIPKRDSAFLKTPDAANPLICKILGNPLRDGEVYFDLELIRHTVGNDPKKDSRYHLSRKMFNEASPEVDAYWEAYRKSKALKEAGKEGTEEYRVAEKQKLTFATVRRCLLLVIQPGESKPKILEINARGKKKLFGAAAYGKEQALVGLVETMRAKGRDPINPVSDKGWIKIWRTGLGVDTEWHVQEATIEARDSEGEEVVRPMTAKVGDGLFKLELKDLVNVETAYMTDERVWSTEECQAFVDSAGTVIPERCRKKTNTYGQDGGYRPAQNQKNAARHDDDDTASPFNPRDLEQNFFDLDGDE</sequence>
<accession>A0A6J7WS48</accession>
<protein>
    <submittedName>
        <fullName evidence="2">Uncharacterized protein</fullName>
    </submittedName>
</protein>